<reference evidence="2 3" key="1">
    <citation type="submission" date="2020-11" db="EMBL/GenBank/DDBJ databases">
        <title>Kefir isolates.</title>
        <authorList>
            <person name="Marcisauskas S."/>
            <person name="Kim Y."/>
            <person name="Blasche S."/>
        </authorList>
    </citation>
    <scope>NUCLEOTIDE SEQUENCE [LARGE SCALE GENOMIC DNA]</scope>
    <source>
        <strain evidence="2 3">OG2</strain>
    </source>
</reference>
<feature type="transmembrane region" description="Helical" evidence="1">
    <location>
        <begin position="286"/>
        <end position="306"/>
    </location>
</feature>
<feature type="transmembrane region" description="Helical" evidence="1">
    <location>
        <begin position="318"/>
        <end position="339"/>
    </location>
</feature>
<dbReference type="OrthoDB" id="4071688at2759"/>
<gene>
    <name evidence="2" type="ORF">C6P45_005175</name>
</gene>
<keyword evidence="1" id="KW-0472">Membrane</keyword>
<evidence type="ECO:0000256" key="1">
    <source>
        <dbReference type="SAM" id="Phobius"/>
    </source>
</evidence>
<dbReference type="Proteomes" id="UP000750334">
    <property type="component" value="Unassembled WGS sequence"/>
</dbReference>
<keyword evidence="1" id="KW-0812">Transmembrane</keyword>
<keyword evidence="1" id="KW-1133">Transmembrane helix</keyword>
<dbReference type="AlphaFoldDB" id="A0A9P7BB64"/>
<organism evidence="2 3">
    <name type="scientific">Maudiozyma exigua</name>
    <name type="common">Yeast</name>
    <name type="synonym">Kazachstania exigua</name>
    <dbReference type="NCBI Taxonomy" id="34358"/>
    <lineage>
        <taxon>Eukaryota</taxon>
        <taxon>Fungi</taxon>
        <taxon>Dikarya</taxon>
        <taxon>Ascomycota</taxon>
        <taxon>Saccharomycotina</taxon>
        <taxon>Saccharomycetes</taxon>
        <taxon>Saccharomycetales</taxon>
        <taxon>Saccharomycetaceae</taxon>
        <taxon>Maudiozyma</taxon>
    </lineage>
</organism>
<proteinExistence type="predicted"/>
<dbReference type="EMBL" id="PUHR01000084">
    <property type="protein sequence ID" value="KAG0667991.1"/>
    <property type="molecule type" value="Genomic_DNA"/>
</dbReference>
<sequence>MQQNQNQNQNQNQFVYNFKNQINDRQNRPIQAFTLADNMVLEVTPDNFTTEFERVLKEHGGAIIIISRKYNSKNINDALRTYEDWSNAALNENFRNDENEIEWIYHSRTDNTFSETYKFKMIIKGQLLLISGVFPDIYINVRRLFNDNLITTGKQYPLIMIQIINILLHYTLLGVDTIKNELVETLKKTRNLVLIKSSQFNLYFDSRKTLIEDQKNILSSILRVLSILESNTNILGTSIAVRDTIRIMKSNVIRYETNMGFMDGQLKDIQDKISDNRDKVFSAARWVVVILIGVITYMIVGIYSYVRDSDNIDKRNAMIGKCIGGSITIILIFLLVKYLGEWKIRWRKY</sequence>
<comment type="caution">
    <text evidence="2">The sequence shown here is derived from an EMBL/GenBank/DDBJ whole genome shotgun (WGS) entry which is preliminary data.</text>
</comment>
<name>A0A9P7BB64_MAUEX</name>
<evidence type="ECO:0000313" key="3">
    <source>
        <dbReference type="Proteomes" id="UP000750334"/>
    </source>
</evidence>
<accession>A0A9P7BB64</accession>
<keyword evidence="3" id="KW-1185">Reference proteome</keyword>
<evidence type="ECO:0000313" key="2">
    <source>
        <dbReference type="EMBL" id="KAG0667991.1"/>
    </source>
</evidence>
<protein>
    <submittedName>
        <fullName evidence="2">Uncharacterized protein</fullName>
    </submittedName>
</protein>